<dbReference type="PROSITE" id="PS00297">
    <property type="entry name" value="HSP70_1"/>
    <property type="match status" value="1"/>
</dbReference>
<evidence type="ECO:0000256" key="3">
    <source>
        <dbReference type="ARBA" id="ARBA00022840"/>
    </source>
</evidence>
<dbReference type="PANTHER" id="PTHR19375">
    <property type="entry name" value="HEAT SHOCK PROTEIN 70KDA"/>
    <property type="match status" value="1"/>
</dbReference>
<evidence type="ECO:0000313" key="5">
    <source>
        <dbReference type="EMBL" id="SAL27007.1"/>
    </source>
</evidence>
<accession>A0A658QVT7</accession>
<dbReference type="EMBL" id="FCNV02000003">
    <property type="protein sequence ID" value="SAL27007.1"/>
    <property type="molecule type" value="Genomic_DNA"/>
</dbReference>
<dbReference type="GO" id="GO:0005524">
    <property type="term" value="F:ATP binding"/>
    <property type="evidence" value="ECO:0007669"/>
    <property type="project" value="UniProtKB-KW"/>
</dbReference>
<dbReference type="PRINTS" id="PR00301">
    <property type="entry name" value="HEATSHOCK70"/>
</dbReference>
<dbReference type="Gene3D" id="3.30.420.40">
    <property type="match status" value="2"/>
</dbReference>
<dbReference type="AlphaFoldDB" id="A0A658QVT7"/>
<gene>
    <name evidence="5" type="ORF">AWB72_02109</name>
</gene>
<evidence type="ECO:0000256" key="4">
    <source>
        <dbReference type="RuleBase" id="RU003322"/>
    </source>
</evidence>
<dbReference type="SUPFAM" id="SSF53067">
    <property type="entry name" value="Actin-like ATPase domain"/>
    <property type="match status" value="2"/>
</dbReference>
<reference evidence="5 6" key="1">
    <citation type="submission" date="2016-01" db="EMBL/GenBank/DDBJ databases">
        <authorList>
            <person name="Peeters C."/>
        </authorList>
    </citation>
    <scope>NUCLEOTIDE SEQUENCE [LARGE SCALE GENOMIC DNA]</scope>
    <source>
        <strain evidence="5">LMG 29315</strain>
    </source>
</reference>
<comment type="similarity">
    <text evidence="1 4">Belongs to the heat shock protein 70 family.</text>
</comment>
<dbReference type="CDD" id="cd10170">
    <property type="entry name" value="ASKHA_NBD_HSP70"/>
    <property type="match status" value="1"/>
</dbReference>
<dbReference type="Proteomes" id="UP000198263">
    <property type="component" value="Unassembled WGS sequence"/>
</dbReference>
<name>A0A658QVT7_9BURK</name>
<sequence length="627" mass="67397">MSDFNEQHQARYSIGVDLGTTHCALSYVDMSASDGEKTAQGVLSIAQLTAPGAAEERELLPSFLYLPHPNELAPGDLTLPWTQERPFIVGELARSRGAGTPIRLVSSAKSWLCHPGVDRRAAILPADAPEEVERVSPLESSVRYLTHLREAWNHAHPDAPFDQQDVTVTIPASFDPAARELTAEAAAAAGYTRMTLLEEPQAALYSWIQKSTGGWRKQVKVGDVILVVDVGGGTTDLSLIAVVEREGNLELHRVAVGEHILLGGDNMDLALAHVVARKLAAQGTQPDPWQLRALTYACRSAKETLLSDPNADAVPLVVPSRGSKLIGGSLRTELTRAELTQILLEGFFPQVDASARPVSRARVGLTQLGLPYAQDAAVTRHLAAFLGRQVNALAEVEGLQHETPPGATLLHPTAVLFNGGVFKSPLLVDRVMTTLNAWLSAENAPAARLLEGADLDLAVARGAAYYGYVRRGKGVRIRGGTARAYYVAVESAMPAVPGLEPPVQALCVAPFGMEEGTEAALPAQEFGLVVGEPVRFRFFGSSVRRLDQVGTLLEYWQPDELQELEEIQASLPTEGRTPGEVVPVKLHARVTEAGTLELEALPRNSPERWKVEFDVRGGVSADQGMGG</sequence>
<organism evidence="5 6">
    <name type="scientific">Caballeronia concitans</name>
    <dbReference type="NCBI Taxonomy" id="1777133"/>
    <lineage>
        <taxon>Bacteria</taxon>
        <taxon>Pseudomonadati</taxon>
        <taxon>Pseudomonadota</taxon>
        <taxon>Betaproteobacteria</taxon>
        <taxon>Burkholderiales</taxon>
        <taxon>Burkholderiaceae</taxon>
        <taxon>Caballeronia</taxon>
    </lineage>
</organism>
<keyword evidence="3 4" id="KW-0067">ATP-binding</keyword>
<evidence type="ECO:0000256" key="2">
    <source>
        <dbReference type="ARBA" id="ARBA00022741"/>
    </source>
</evidence>
<dbReference type="InterPro" id="IPR043129">
    <property type="entry name" value="ATPase_NBD"/>
</dbReference>
<dbReference type="RefSeq" id="WP_040052133.1">
    <property type="nucleotide sequence ID" value="NZ_FCNV02000003.1"/>
</dbReference>
<evidence type="ECO:0000256" key="1">
    <source>
        <dbReference type="ARBA" id="ARBA00007381"/>
    </source>
</evidence>
<dbReference type="InterPro" id="IPR013126">
    <property type="entry name" value="Hsp_70_fam"/>
</dbReference>
<dbReference type="Gene3D" id="3.90.640.10">
    <property type="entry name" value="Actin, Chain A, domain 4"/>
    <property type="match status" value="1"/>
</dbReference>
<dbReference type="PROSITE" id="PS00329">
    <property type="entry name" value="HSP70_2"/>
    <property type="match status" value="1"/>
</dbReference>
<dbReference type="InterPro" id="IPR018181">
    <property type="entry name" value="Heat_shock_70_CS"/>
</dbReference>
<proteinExistence type="inferred from homology"/>
<keyword evidence="2 4" id="KW-0547">Nucleotide-binding</keyword>
<dbReference type="OrthoDB" id="580874at2"/>
<protein>
    <submittedName>
        <fullName evidence="5">Molecular chaperone-like protein</fullName>
    </submittedName>
</protein>
<dbReference type="Pfam" id="PF00012">
    <property type="entry name" value="HSP70"/>
    <property type="match status" value="1"/>
</dbReference>
<evidence type="ECO:0000313" key="6">
    <source>
        <dbReference type="Proteomes" id="UP000198263"/>
    </source>
</evidence>
<comment type="caution">
    <text evidence="5">The sequence shown here is derived from an EMBL/GenBank/DDBJ whole genome shotgun (WGS) entry which is preliminary data.</text>
</comment>
<dbReference type="GO" id="GO:0140662">
    <property type="term" value="F:ATP-dependent protein folding chaperone"/>
    <property type="evidence" value="ECO:0007669"/>
    <property type="project" value="InterPro"/>
</dbReference>
<keyword evidence="6" id="KW-1185">Reference proteome</keyword>